<dbReference type="InterPro" id="IPR035996">
    <property type="entry name" value="4pyrrol_Methylase_sf"/>
</dbReference>
<dbReference type="PIRSF" id="PIRSF002845">
    <property type="entry name" value="Ttrprl_mtas_MazG"/>
    <property type="match status" value="1"/>
</dbReference>
<accession>A0ABQ1QJN1</accession>
<dbReference type="CDD" id="cd11529">
    <property type="entry name" value="NTP-PPase_MazG_Cterm"/>
    <property type="match status" value="1"/>
</dbReference>
<dbReference type="Proteomes" id="UP000642571">
    <property type="component" value="Unassembled WGS sequence"/>
</dbReference>
<dbReference type="Gene3D" id="1.10.287.1080">
    <property type="entry name" value="MazG-like"/>
    <property type="match status" value="2"/>
</dbReference>
<dbReference type="InterPro" id="IPR011551">
    <property type="entry name" value="NTP_PyrPHydrolase_MazG"/>
</dbReference>
<protein>
    <submittedName>
        <fullName evidence="3">MazG family protein</fullName>
    </submittedName>
</protein>
<dbReference type="InterPro" id="IPR048015">
    <property type="entry name" value="NTP-PPase_MazG-like_N"/>
</dbReference>
<gene>
    <name evidence="3" type="ORF">GCM10011389_39610</name>
</gene>
<dbReference type="InterPro" id="IPR000878">
    <property type="entry name" value="4pyrrol_Mease"/>
</dbReference>
<dbReference type="Pfam" id="PF00590">
    <property type="entry name" value="TP_methylase"/>
    <property type="match status" value="1"/>
</dbReference>
<dbReference type="Pfam" id="PF03819">
    <property type="entry name" value="MazG"/>
    <property type="match status" value="2"/>
</dbReference>
<dbReference type="SUPFAM" id="SSF53790">
    <property type="entry name" value="Tetrapyrrole methylase"/>
    <property type="match status" value="1"/>
</dbReference>
<dbReference type="NCBIfam" id="NF007113">
    <property type="entry name" value="PRK09562.1"/>
    <property type="match status" value="1"/>
</dbReference>
<evidence type="ECO:0000259" key="2">
    <source>
        <dbReference type="Pfam" id="PF03819"/>
    </source>
</evidence>
<dbReference type="EMBL" id="BMIN01000026">
    <property type="protein sequence ID" value="GGD28139.1"/>
    <property type="molecule type" value="Genomic_DNA"/>
</dbReference>
<feature type="domain" description="NTP pyrophosphohydrolase MazG-like" evidence="2">
    <location>
        <begin position="255"/>
        <end position="328"/>
    </location>
</feature>
<dbReference type="NCBIfam" id="TIGR00444">
    <property type="entry name" value="mazG"/>
    <property type="match status" value="1"/>
</dbReference>
<dbReference type="CDD" id="cd11723">
    <property type="entry name" value="YabN_N_like"/>
    <property type="match status" value="1"/>
</dbReference>
<dbReference type="Gene3D" id="3.40.1010.10">
    <property type="entry name" value="Cobalt-precorrin-4 Transmethylase, Domain 1"/>
    <property type="match status" value="1"/>
</dbReference>
<evidence type="ECO:0000259" key="1">
    <source>
        <dbReference type="Pfam" id="PF00590"/>
    </source>
</evidence>
<dbReference type="InterPro" id="IPR024180">
    <property type="entry name" value="Tetrapyrrole_Mease/MazG_pred"/>
</dbReference>
<keyword evidence="4" id="KW-1185">Reference proteome</keyword>
<dbReference type="PANTHER" id="PTHR30522">
    <property type="entry name" value="NUCLEOSIDE TRIPHOSPHATE PYROPHOSPHOHYDROLASE"/>
    <property type="match status" value="1"/>
</dbReference>
<comment type="caution">
    <text evidence="3">The sequence shown here is derived from an EMBL/GenBank/DDBJ whole genome shotgun (WGS) entry which is preliminary data.</text>
</comment>
<dbReference type="InterPro" id="IPR048011">
    <property type="entry name" value="NTP-PPase_MazG-like_C"/>
</dbReference>
<dbReference type="InterPro" id="IPR004518">
    <property type="entry name" value="MazG-like_dom"/>
</dbReference>
<reference evidence="4" key="1">
    <citation type="journal article" date="2019" name="Int. J. Syst. Evol. Microbiol.">
        <title>The Global Catalogue of Microorganisms (GCM) 10K type strain sequencing project: providing services to taxonomists for standard genome sequencing and annotation.</title>
        <authorList>
            <consortium name="The Broad Institute Genomics Platform"/>
            <consortium name="The Broad Institute Genome Sequencing Center for Infectious Disease"/>
            <person name="Wu L."/>
            <person name="Ma J."/>
        </authorList>
    </citation>
    <scope>NUCLEOTIDE SEQUENCE [LARGE SCALE GENOMIC DNA]</scope>
    <source>
        <strain evidence="4">CGMCC 1.15353</strain>
    </source>
</reference>
<sequence length="489" mass="56531">MTNHIKIMGLGAGDLEQLPLGVYRTLVKGEGARYARTLDHPVIKALESEGVTFKSFDRVYEEQEQFGDVYETIVEQLIREAESRDLIYVVPGHPMLAEKTVQLLLIAERKERVSVSIEGGQSYLDDLFTSLQIDPIEGFQFIDATGFRRSMVEHRQHTVFCQVYDEMIASEVKVSLLEDLPPEFPVYIVDAVGSKQERIEQVPLCELDHEVELSNLTSVYVPPVSEEQLAHQFFRVRDVIAALRAPDGCPWDRKQTHESLRPYLLEESYELIQAIDDQDDEGIIEELGDVLLQVLLHSQIGEDEGFFTIDDVILSLTDKMIRRHPHVFSDRQADDVEQVIKNWDEIKNDEKGMERPSVLDGVVEALPGLMRAQELQKKAKKVGFDWDDPQPMWEKVKEEMNEFQESLRSEAFSDQELEYGDILFAFVNLARYYKINPELAIQRTNDKFERRFKEMEAVITSEGQVMQDMTLEQLDYYWVQAKNREKGEQ</sequence>
<dbReference type="InterPro" id="IPR035013">
    <property type="entry name" value="YabN_N"/>
</dbReference>
<feature type="domain" description="NTP pyrophosphohydrolase MazG-like" evidence="2">
    <location>
        <begin position="392"/>
        <end position="453"/>
    </location>
</feature>
<evidence type="ECO:0000313" key="3">
    <source>
        <dbReference type="EMBL" id="GGD28139.1"/>
    </source>
</evidence>
<dbReference type="InterPro" id="IPR014777">
    <property type="entry name" value="4pyrrole_Mease_sub1"/>
</dbReference>
<evidence type="ECO:0000313" key="4">
    <source>
        <dbReference type="Proteomes" id="UP000642571"/>
    </source>
</evidence>
<dbReference type="PANTHER" id="PTHR30522:SF0">
    <property type="entry name" value="NUCLEOSIDE TRIPHOSPHATE PYROPHOSPHOHYDROLASE"/>
    <property type="match status" value="1"/>
</dbReference>
<dbReference type="CDD" id="cd11528">
    <property type="entry name" value="NTP-PPase_MazG_Nterm"/>
    <property type="match status" value="1"/>
</dbReference>
<name>A0ABQ1QJN1_9BACI</name>
<dbReference type="RefSeq" id="WP_188656060.1">
    <property type="nucleotide sequence ID" value="NZ_BMIN01000026.1"/>
</dbReference>
<feature type="domain" description="Tetrapyrrole methylase" evidence="1">
    <location>
        <begin position="7"/>
        <end position="207"/>
    </location>
</feature>
<proteinExistence type="predicted"/>
<dbReference type="SUPFAM" id="SSF101386">
    <property type="entry name" value="all-alpha NTP pyrophosphatases"/>
    <property type="match status" value="2"/>
</dbReference>
<organism evidence="3 4">
    <name type="scientific">Pontibacillus salipaludis</name>
    <dbReference type="NCBI Taxonomy" id="1697394"/>
    <lineage>
        <taxon>Bacteria</taxon>
        <taxon>Bacillati</taxon>
        <taxon>Bacillota</taxon>
        <taxon>Bacilli</taxon>
        <taxon>Bacillales</taxon>
        <taxon>Bacillaceae</taxon>
        <taxon>Pontibacillus</taxon>
    </lineage>
</organism>